<dbReference type="Pfam" id="PF01943">
    <property type="entry name" value="Polysacc_synt"/>
    <property type="match status" value="1"/>
</dbReference>
<evidence type="ECO:0000256" key="6">
    <source>
        <dbReference type="SAM" id="Phobius"/>
    </source>
</evidence>
<dbReference type="InterPro" id="IPR050833">
    <property type="entry name" value="Poly_Biosynth_Transport"/>
</dbReference>
<keyword evidence="2" id="KW-1003">Cell membrane</keyword>
<evidence type="ECO:0000256" key="5">
    <source>
        <dbReference type="ARBA" id="ARBA00023136"/>
    </source>
</evidence>
<feature type="transmembrane region" description="Helical" evidence="6">
    <location>
        <begin position="57"/>
        <end position="80"/>
    </location>
</feature>
<feature type="transmembrane region" description="Helical" evidence="6">
    <location>
        <begin position="166"/>
        <end position="187"/>
    </location>
</feature>
<dbReference type="EMBL" id="LCDD01000005">
    <property type="protein sequence ID" value="KKS47458.1"/>
    <property type="molecule type" value="Genomic_DNA"/>
</dbReference>
<dbReference type="AlphaFoldDB" id="A0A0G1CCU3"/>
<organism evidence="7 8">
    <name type="scientific">Candidatus Gottesmanbacteria bacterium GW2011_GWA2_42_18</name>
    <dbReference type="NCBI Taxonomy" id="1618442"/>
    <lineage>
        <taxon>Bacteria</taxon>
        <taxon>Candidatus Gottesmaniibacteriota</taxon>
    </lineage>
</organism>
<sequence>MRQIKNQYLLPFLILLYSATARNTYAVFMGNFLSAFFAFVFTVLLVRNLSVADFGYFSAFISLMILVSDLSDIGIGSSLSSFLPLMESKPDRLQSFLKTSFILQLSISVFVLFTLMISAPWISQILFHSQLFVLHVRLIGLAIAATIMSNFALYTLIARQKFMHNALLTAVGGVVRLLLLLILISVFSVTLLKTVKLQLFSQLLLVSFAYLLVKFNFLKAKTAPGDLKKLLSFTVYLGIARGLTALSSRLDVLMIISLKNATEAGIYAIAARVISIYPLLSGSFSAVLAPKLSKIKNKGELKKFLIKIILATGVLTLSALFMIVVSESFITVLFGEKAAGAVPVFRLLLISMLFFVASVPAVSLSIYYLKKPQILTINAVLQLFIVFFGNLYFIPRYGSFGAAYSLILSYSITLVLTSIMAYRQLLRHHV</sequence>
<reference evidence="7 8" key="1">
    <citation type="journal article" date="2015" name="Nature">
        <title>rRNA introns, odd ribosomes, and small enigmatic genomes across a large radiation of phyla.</title>
        <authorList>
            <person name="Brown C.T."/>
            <person name="Hug L.A."/>
            <person name="Thomas B.C."/>
            <person name="Sharon I."/>
            <person name="Castelle C.J."/>
            <person name="Singh A."/>
            <person name="Wilkins M.J."/>
            <person name="Williams K.H."/>
            <person name="Banfield J.F."/>
        </authorList>
    </citation>
    <scope>NUCLEOTIDE SEQUENCE [LARGE SCALE GENOMIC DNA]</scope>
</reference>
<feature type="transmembrane region" description="Helical" evidence="6">
    <location>
        <begin position="266"/>
        <end position="292"/>
    </location>
</feature>
<feature type="transmembrane region" description="Helical" evidence="6">
    <location>
        <begin position="25"/>
        <end position="45"/>
    </location>
</feature>
<evidence type="ECO:0000256" key="2">
    <source>
        <dbReference type="ARBA" id="ARBA00022475"/>
    </source>
</evidence>
<feature type="transmembrane region" description="Helical" evidence="6">
    <location>
        <begin position="345"/>
        <end position="368"/>
    </location>
</feature>
<evidence type="ECO:0000313" key="8">
    <source>
        <dbReference type="Proteomes" id="UP000034320"/>
    </source>
</evidence>
<dbReference type="PANTHER" id="PTHR30250">
    <property type="entry name" value="PST FAMILY PREDICTED COLANIC ACID TRANSPORTER"/>
    <property type="match status" value="1"/>
</dbReference>
<evidence type="ECO:0000256" key="3">
    <source>
        <dbReference type="ARBA" id="ARBA00022692"/>
    </source>
</evidence>
<evidence type="ECO:0000313" key="7">
    <source>
        <dbReference type="EMBL" id="KKS47458.1"/>
    </source>
</evidence>
<keyword evidence="5 6" id="KW-0472">Membrane</keyword>
<keyword evidence="3 6" id="KW-0812">Transmembrane</keyword>
<feature type="transmembrane region" description="Helical" evidence="6">
    <location>
        <begin position="134"/>
        <end position="154"/>
    </location>
</feature>
<keyword evidence="4 6" id="KW-1133">Transmembrane helix</keyword>
<feature type="transmembrane region" description="Helical" evidence="6">
    <location>
        <begin position="101"/>
        <end position="122"/>
    </location>
</feature>
<dbReference type="InterPro" id="IPR002797">
    <property type="entry name" value="Polysacc_synth"/>
</dbReference>
<dbReference type="Proteomes" id="UP000034320">
    <property type="component" value="Unassembled WGS sequence"/>
</dbReference>
<protein>
    <submittedName>
        <fullName evidence="7">Polysaccharide biosynthesis protein</fullName>
    </submittedName>
</protein>
<comment type="caution">
    <text evidence="7">The sequence shown here is derived from an EMBL/GenBank/DDBJ whole genome shotgun (WGS) entry which is preliminary data.</text>
</comment>
<feature type="transmembrane region" description="Helical" evidence="6">
    <location>
        <begin position="304"/>
        <end position="325"/>
    </location>
</feature>
<feature type="transmembrane region" description="Helical" evidence="6">
    <location>
        <begin position="375"/>
        <end position="394"/>
    </location>
</feature>
<comment type="subcellular location">
    <subcellularLocation>
        <location evidence="1">Cell membrane</location>
        <topology evidence="1">Multi-pass membrane protein</topology>
    </subcellularLocation>
</comment>
<dbReference type="PANTHER" id="PTHR30250:SF11">
    <property type="entry name" value="O-ANTIGEN TRANSPORTER-RELATED"/>
    <property type="match status" value="1"/>
</dbReference>
<evidence type="ECO:0000256" key="4">
    <source>
        <dbReference type="ARBA" id="ARBA00022989"/>
    </source>
</evidence>
<proteinExistence type="predicted"/>
<feature type="transmembrane region" description="Helical" evidence="6">
    <location>
        <begin position="400"/>
        <end position="422"/>
    </location>
</feature>
<accession>A0A0G1CCU3</accession>
<name>A0A0G1CCU3_9BACT</name>
<feature type="transmembrane region" description="Helical" evidence="6">
    <location>
        <begin position="230"/>
        <end position="246"/>
    </location>
</feature>
<gene>
    <name evidence="7" type="ORF">UV09_C0005G0036</name>
</gene>
<evidence type="ECO:0000256" key="1">
    <source>
        <dbReference type="ARBA" id="ARBA00004651"/>
    </source>
</evidence>
<feature type="transmembrane region" description="Helical" evidence="6">
    <location>
        <begin position="199"/>
        <end position="218"/>
    </location>
</feature>
<dbReference type="GO" id="GO:0005886">
    <property type="term" value="C:plasma membrane"/>
    <property type="evidence" value="ECO:0007669"/>
    <property type="project" value="UniProtKB-SubCell"/>
</dbReference>